<dbReference type="PANTHER" id="PTHR16537">
    <property type="entry name" value="SJOEGREN SYNDROME/SCLERODERMA AUTOANTIGEN 1"/>
    <property type="match status" value="1"/>
</dbReference>
<dbReference type="Pfam" id="PF06677">
    <property type="entry name" value="Auto_anti-p27"/>
    <property type="match status" value="1"/>
</dbReference>
<keyword evidence="2" id="KW-1185">Reference proteome</keyword>
<protein>
    <recommendedName>
        <fullName evidence="3">Sjoegren syndrome/scleroderma autoantigen 1</fullName>
    </recommendedName>
</protein>
<comment type="caution">
    <text evidence="1">The sequence shown here is derived from an EMBL/GenBank/DDBJ whole genome shotgun (WGS) entry which is preliminary data.</text>
</comment>
<evidence type="ECO:0000313" key="1">
    <source>
        <dbReference type="EMBL" id="KAK3093531.1"/>
    </source>
</evidence>
<evidence type="ECO:0000313" key="2">
    <source>
        <dbReference type="Proteomes" id="UP001186944"/>
    </source>
</evidence>
<gene>
    <name evidence="1" type="ORF">FSP39_016846</name>
</gene>
<dbReference type="AlphaFoldDB" id="A0AA88Y0I0"/>
<organism evidence="1 2">
    <name type="scientific">Pinctada imbricata</name>
    <name type="common">Atlantic pearl-oyster</name>
    <name type="synonym">Pinctada martensii</name>
    <dbReference type="NCBI Taxonomy" id="66713"/>
    <lineage>
        <taxon>Eukaryota</taxon>
        <taxon>Metazoa</taxon>
        <taxon>Spiralia</taxon>
        <taxon>Lophotrochozoa</taxon>
        <taxon>Mollusca</taxon>
        <taxon>Bivalvia</taxon>
        <taxon>Autobranchia</taxon>
        <taxon>Pteriomorphia</taxon>
        <taxon>Pterioida</taxon>
        <taxon>Pterioidea</taxon>
        <taxon>Pteriidae</taxon>
        <taxon>Pinctada</taxon>
    </lineage>
</organism>
<dbReference type="PANTHER" id="PTHR16537:SF1">
    <property type="entry name" value="PROTEIN ZNRD2"/>
    <property type="match status" value="1"/>
</dbReference>
<sequence>MGDYLLKGYKMLATSCDECSTILLEDKSGMKYCIACKELDTDTEKDNPVTSAIAARSLVQEGSSITNGKSAIPQFSRLDLYSSPSSGEPPTVTMAITNDHIQSESPITSLGGLTPELQSEAVSTLCSKISWACEQLKVSTSVDHCIGLCNLIKASTDALQSLKVYNLQK</sequence>
<dbReference type="InterPro" id="IPR051888">
    <property type="entry name" value="UPF0148_domain"/>
</dbReference>
<accession>A0AA88Y0I0</accession>
<evidence type="ECO:0008006" key="3">
    <source>
        <dbReference type="Google" id="ProtNLM"/>
    </source>
</evidence>
<dbReference type="EMBL" id="VSWD01000009">
    <property type="protein sequence ID" value="KAK3093531.1"/>
    <property type="molecule type" value="Genomic_DNA"/>
</dbReference>
<name>A0AA88Y0I0_PINIB</name>
<reference evidence="1" key="1">
    <citation type="submission" date="2019-08" db="EMBL/GenBank/DDBJ databases">
        <title>The improved chromosome-level genome for the pearl oyster Pinctada fucata martensii using PacBio sequencing and Hi-C.</title>
        <authorList>
            <person name="Zheng Z."/>
        </authorList>
    </citation>
    <scope>NUCLEOTIDE SEQUENCE</scope>
    <source>
        <strain evidence="1">ZZ-2019</strain>
        <tissue evidence="1">Adductor muscle</tissue>
    </source>
</reference>
<dbReference type="Proteomes" id="UP001186944">
    <property type="component" value="Unassembled WGS sequence"/>
</dbReference>
<dbReference type="InterPro" id="IPR009563">
    <property type="entry name" value="SSSCA1"/>
</dbReference>
<proteinExistence type="predicted"/>